<accession>A0A916U228</accession>
<reference evidence="1" key="1">
    <citation type="journal article" date="2014" name="Int. J. Syst. Evol. Microbiol.">
        <title>Complete genome sequence of Corynebacterium casei LMG S-19264T (=DSM 44701T), isolated from a smear-ripened cheese.</title>
        <authorList>
            <consortium name="US DOE Joint Genome Institute (JGI-PGF)"/>
            <person name="Walter F."/>
            <person name="Albersmeier A."/>
            <person name="Kalinowski J."/>
            <person name="Ruckert C."/>
        </authorList>
    </citation>
    <scope>NUCLEOTIDE SEQUENCE</scope>
    <source>
        <strain evidence="1">CGMCC 1.15478</strain>
    </source>
</reference>
<reference evidence="1" key="2">
    <citation type="submission" date="2020-09" db="EMBL/GenBank/DDBJ databases">
        <authorList>
            <person name="Sun Q."/>
            <person name="Zhou Y."/>
        </authorList>
    </citation>
    <scope>NUCLEOTIDE SEQUENCE</scope>
    <source>
        <strain evidence="1">CGMCC 1.15478</strain>
    </source>
</reference>
<organism evidence="1 2">
    <name type="scientific">Hoyosella rhizosphaerae</name>
    <dbReference type="NCBI Taxonomy" id="1755582"/>
    <lineage>
        <taxon>Bacteria</taxon>
        <taxon>Bacillati</taxon>
        <taxon>Actinomycetota</taxon>
        <taxon>Actinomycetes</taxon>
        <taxon>Mycobacteriales</taxon>
        <taxon>Hoyosellaceae</taxon>
        <taxon>Hoyosella</taxon>
    </lineage>
</organism>
<evidence type="ECO:0000313" key="1">
    <source>
        <dbReference type="EMBL" id="GGC55672.1"/>
    </source>
</evidence>
<dbReference type="Proteomes" id="UP000641514">
    <property type="component" value="Unassembled WGS sequence"/>
</dbReference>
<name>A0A916U228_9ACTN</name>
<evidence type="ECO:0000313" key="2">
    <source>
        <dbReference type="Proteomes" id="UP000641514"/>
    </source>
</evidence>
<keyword evidence="2" id="KW-1185">Reference proteome</keyword>
<dbReference type="AlphaFoldDB" id="A0A916U228"/>
<comment type="caution">
    <text evidence="1">The sequence shown here is derived from an EMBL/GenBank/DDBJ whole genome shotgun (WGS) entry which is preliminary data.</text>
</comment>
<protein>
    <submittedName>
        <fullName evidence="1">Uncharacterized protein</fullName>
    </submittedName>
</protein>
<sequence>MDTYISTNTGQFGNADIRPVGDWDCVTTTTAEMQRQLGYAARCTNGALEIRSPAR</sequence>
<gene>
    <name evidence="1" type="ORF">GCM10011410_05080</name>
</gene>
<proteinExistence type="predicted"/>
<dbReference type="EMBL" id="BMJH01000001">
    <property type="protein sequence ID" value="GGC55672.1"/>
    <property type="molecule type" value="Genomic_DNA"/>
</dbReference>